<proteinExistence type="predicted"/>
<evidence type="ECO:0000313" key="1">
    <source>
        <dbReference type="EMBL" id="MBX21901.1"/>
    </source>
</evidence>
<name>A0A2P2LV98_RHIMU</name>
<accession>A0A2P2LV98</accession>
<dbReference type="EMBL" id="GGEC01041417">
    <property type="protein sequence ID" value="MBX21901.1"/>
    <property type="molecule type" value="Transcribed_RNA"/>
</dbReference>
<organism evidence="1">
    <name type="scientific">Rhizophora mucronata</name>
    <name type="common">Asiatic mangrove</name>
    <dbReference type="NCBI Taxonomy" id="61149"/>
    <lineage>
        <taxon>Eukaryota</taxon>
        <taxon>Viridiplantae</taxon>
        <taxon>Streptophyta</taxon>
        <taxon>Embryophyta</taxon>
        <taxon>Tracheophyta</taxon>
        <taxon>Spermatophyta</taxon>
        <taxon>Magnoliopsida</taxon>
        <taxon>eudicotyledons</taxon>
        <taxon>Gunneridae</taxon>
        <taxon>Pentapetalae</taxon>
        <taxon>rosids</taxon>
        <taxon>fabids</taxon>
        <taxon>Malpighiales</taxon>
        <taxon>Rhizophoraceae</taxon>
        <taxon>Rhizophora</taxon>
    </lineage>
</organism>
<sequence length="82" mass="9965">MSAHLSQEQCITEHSHRHMQLQHKDCQQLIVHVHQNRNHPHSHWIHCHCCCHHHHELFYLSNHFQDAGTWALHESVDYWKVL</sequence>
<dbReference type="AlphaFoldDB" id="A0A2P2LV98"/>
<protein>
    <submittedName>
        <fullName evidence="1">Transducin-related family protein</fullName>
    </submittedName>
</protein>
<reference evidence="1" key="1">
    <citation type="submission" date="2018-02" db="EMBL/GenBank/DDBJ databases">
        <title>Rhizophora mucronata_Transcriptome.</title>
        <authorList>
            <person name="Meera S.P."/>
            <person name="Sreeshan A."/>
            <person name="Augustine A."/>
        </authorList>
    </citation>
    <scope>NUCLEOTIDE SEQUENCE</scope>
    <source>
        <tissue evidence="1">Leaf</tissue>
    </source>
</reference>